<reference evidence="1 2" key="1">
    <citation type="journal article" date="2022" name="bioRxiv">
        <title>The genome of the oomycete Peronosclerospora sorghi, a cosmopolitan pathogen of maize and sorghum, is inflated with dispersed pseudogenes.</title>
        <authorList>
            <person name="Fletcher K."/>
            <person name="Martin F."/>
            <person name="Isakeit T."/>
            <person name="Cavanaugh K."/>
            <person name="Magill C."/>
            <person name="Michelmore R."/>
        </authorList>
    </citation>
    <scope>NUCLEOTIDE SEQUENCE [LARGE SCALE GENOMIC DNA]</scope>
    <source>
        <strain evidence="1">P6</strain>
    </source>
</reference>
<name>A0ACC0WKB8_9STRA</name>
<evidence type="ECO:0000313" key="2">
    <source>
        <dbReference type="Proteomes" id="UP001163321"/>
    </source>
</evidence>
<organism evidence="1 2">
    <name type="scientific">Peronosclerospora sorghi</name>
    <dbReference type="NCBI Taxonomy" id="230839"/>
    <lineage>
        <taxon>Eukaryota</taxon>
        <taxon>Sar</taxon>
        <taxon>Stramenopiles</taxon>
        <taxon>Oomycota</taxon>
        <taxon>Peronosporomycetes</taxon>
        <taxon>Peronosporales</taxon>
        <taxon>Peronosporaceae</taxon>
        <taxon>Peronosclerospora</taxon>
    </lineage>
</organism>
<dbReference type="EMBL" id="CM047591">
    <property type="protein sequence ID" value="KAI9919199.1"/>
    <property type="molecule type" value="Genomic_DNA"/>
</dbReference>
<gene>
    <name evidence="1" type="ORF">PsorP6_012257</name>
</gene>
<proteinExistence type="predicted"/>
<evidence type="ECO:0000313" key="1">
    <source>
        <dbReference type="EMBL" id="KAI9919199.1"/>
    </source>
</evidence>
<protein>
    <submittedName>
        <fullName evidence="1">Uncharacterized protein</fullName>
    </submittedName>
</protein>
<comment type="caution">
    <text evidence="1">The sequence shown here is derived from an EMBL/GenBank/DDBJ whole genome shotgun (WGS) entry which is preliminary data.</text>
</comment>
<sequence>MRIIQWNDDLHYYDQFNPIILRDEILTKVYVIVGTYTYFMEDYFHKVTNVVNERDIPLTIILSRKFGSNWYPLCHCLSKYQHNHPDVLDIYYNSGYYVPDNQSAIYASYLRSYWTAITTTLIFQYVIAKLFEIPSMGALLAVNRDVKPLIAALGVREGENYVGFDRQDPEEIIWWVNDPQNWTEIDQIRRAGMELVRKQHLVTIV</sequence>
<dbReference type="Proteomes" id="UP001163321">
    <property type="component" value="Chromosome 12"/>
</dbReference>
<accession>A0ACC0WKB8</accession>
<keyword evidence="2" id="KW-1185">Reference proteome</keyword>